<dbReference type="OrthoDB" id="9816120at2"/>
<dbReference type="Pfam" id="PF13517">
    <property type="entry name" value="FG-GAP_3"/>
    <property type="match status" value="4"/>
</dbReference>
<proteinExistence type="predicted"/>
<evidence type="ECO:0000256" key="1">
    <source>
        <dbReference type="ARBA" id="ARBA00022729"/>
    </source>
</evidence>
<gene>
    <name evidence="3" type="ORF">C5O19_12850</name>
</gene>
<evidence type="ECO:0000259" key="2">
    <source>
        <dbReference type="Pfam" id="PF07593"/>
    </source>
</evidence>
<name>A0A2S7IRY0_9BACT</name>
<organism evidence="3 4">
    <name type="scientific">Siphonobacter curvatus</name>
    <dbReference type="NCBI Taxonomy" id="2094562"/>
    <lineage>
        <taxon>Bacteria</taxon>
        <taxon>Pseudomonadati</taxon>
        <taxon>Bacteroidota</taxon>
        <taxon>Cytophagia</taxon>
        <taxon>Cytophagales</taxon>
        <taxon>Cytophagaceae</taxon>
        <taxon>Siphonobacter</taxon>
    </lineage>
</organism>
<evidence type="ECO:0000313" key="3">
    <source>
        <dbReference type="EMBL" id="PQA60465.1"/>
    </source>
</evidence>
<reference evidence="4" key="1">
    <citation type="submission" date="2018-02" db="EMBL/GenBank/DDBJ databases">
        <title>Genome sequencing of Solimonas sp. HR-BB.</title>
        <authorList>
            <person name="Lee Y."/>
            <person name="Jeon C.O."/>
        </authorList>
    </citation>
    <scope>NUCLEOTIDE SEQUENCE [LARGE SCALE GENOMIC DNA]</scope>
    <source>
        <strain evidence="4">HR-U</strain>
    </source>
</reference>
<feature type="domain" description="ASPIC/UnbV" evidence="2">
    <location>
        <begin position="532"/>
        <end position="598"/>
    </location>
</feature>
<dbReference type="EMBL" id="PTRA01000001">
    <property type="protein sequence ID" value="PQA60465.1"/>
    <property type="molecule type" value="Genomic_DNA"/>
</dbReference>
<accession>A0A2S7IRY0</accession>
<sequence length="1112" mass="124298">MKQFIRIMALILVLAACGKKQEETLFESLPAEQTGIAFVNEVKDDKELNIFNYRNFYNGGGVAIGDINNDSLPDVFLTSNMGDNKLYLNKGNFKFEDISEKAGIKGKHAWSTGATFADVNGDGLLDLYICNAGNRPNDDRANELFINNGNLTFTEKAKEFGLDDRGVSTHAAFFDYDRDGDLDMFLLNNSFMPVGRLGYKNLRNQRDYDGGHKFFENRIIHKDAAPVTTQFVDISEKAGIYGSVIGFGLGITVGDVNDDDWPDIYVSNDFYEHDYLYLNNQDGTFRESLKETFPHISLSSMGADVADVNNDGRLDIFVTEMLPGTDRRLKTTTLFESYELEQFKLSQDYHYQYMRNMLHLNNGLDAKGKLSFSDVGQYAGVAATDWSWGALLFDMDNDGQKDIFVANGLYKTISDQDFISFFSDDHTMQQVVTQGFNFAEFLPKMPSEPIPNYAFRNEGNLKFSNQAQAWGLAEPNFSNGSAYGDLDNDGDLDLIVSNVNQPLSVYRNHASDRNHQHFLRVKLKGTDQNRNGIGAKVRVHQPNRTILLQQMPNRGFQSSVDLTLVFGLGTETKIDSVTIVWPDGQQQAIPSVKADTELVLDYRQSKAGVPRMGATPASYFTDATAPARLDYTHVENAFVDYNRDPLLKQMYSTQGPPLAVGDVNGDGLDDVYLGGASGSAKKLFVQQANGTFKGQELIMLDTERLYEDVAATFFDADQDGDQDLYVVSGGNEFIDGSAELEDRLYLNDGKGTFTRDRRLPLLYLNGSSVTAADFDHDGDQDLFVGSRMVSGQYGLSPQSQLLVNNGRGEFKVMTKRYIPEFSKMGMVTDAVWADVNRDSWPDLIISEDWGPVTIFLNEKGQRLARSPQLSELTGWWNRLYVRDLDGDGDLDLVAGNLGSNNRYHASAEHPAELYVNDFDRNGTMEQIINCWTETGKSYPMVLKQDLQKAVPSIKKKFLKFTDYAEKTVEDLFDESSREGMLKRSAVEDRTGVFWNDGKGNFRFEALPQDVQFSPIYGISSVDYDQDGKLDLILTGNFFECLPELGRYDANRGVVLKGTGQQKFNVVPSAQTGLIVEGQVRRSAELKMPQGTGLIFAKNGAAAQLVRTQQKPR</sequence>
<dbReference type="InterPro" id="IPR013517">
    <property type="entry name" value="FG-GAP"/>
</dbReference>
<dbReference type="RefSeq" id="WP_104712794.1">
    <property type="nucleotide sequence ID" value="NZ_PTRA01000001.1"/>
</dbReference>
<dbReference type="PANTHER" id="PTHR16026">
    <property type="entry name" value="CARTILAGE ACIDIC PROTEIN 1"/>
    <property type="match status" value="1"/>
</dbReference>
<dbReference type="InterPro" id="IPR027039">
    <property type="entry name" value="Crtac1"/>
</dbReference>
<dbReference type="PROSITE" id="PS51257">
    <property type="entry name" value="PROKAR_LIPOPROTEIN"/>
    <property type="match status" value="1"/>
</dbReference>
<protein>
    <submittedName>
        <fullName evidence="3">RNA-binding protein</fullName>
    </submittedName>
</protein>
<dbReference type="Proteomes" id="UP000239590">
    <property type="component" value="Unassembled WGS sequence"/>
</dbReference>
<keyword evidence="1" id="KW-0732">Signal</keyword>
<comment type="caution">
    <text evidence="3">The sequence shown here is derived from an EMBL/GenBank/DDBJ whole genome shotgun (WGS) entry which is preliminary data.</text>
</comment>
<dbReference type="AlphaFoldDB" id="A0A2S7IRY0"/>
<keyword evidence="4" id="KW-1185">Reference proteome</keyword>
<dbReference type="InterPro" id="IPR011519">
    <property type="entry name" value="UnbV_ASPIC"/>
</dbReference>
<dbReference type="PANTHER" id="PTHR16026:SF0">
    <property type="entry name" value="CARTILAGE ACIDIC PROTEIN 1"/>
    <property type="match status" value="1"/>
</dbReference>
<dbReference type="InterPro" id="IPR028994">
    <property type="entry name" value="Integrin_alpha_N"/>
</dbReference>
<evidence type="ECO:0000313" key="4">
    <source>
        <dbReference type="Proteomes" id="UP000239590"/>
    </source>
</evidence>
<dbReference type="Gene3D" id="2.130.10.130">
    <property type="entry name" value="Integrin alpha, N-terminal"/>
    <property type="match status" value="4"/>
</dbReference>
<dbReference type="Pfam" id="PF07593">
    <property type="entry name" value="UnbV_ASPIC"/>
    <property type="match status" value="1"/>
</dbReference>
<dbReference type="SUPFAM" id="SSF69318">
    <property type="entry name" value="Integrin alpha N-terminal domain"/>
    <property type="match status" value="3"/>
</dbReference>